<dbReference type="RefSeq" id="XP_008282883.1">
    <property type="nucleotide sequence ID" value="XM_008284661.1"/>
</dbReference>
<feature type="active site" description="Charge relay system" evidence="2">
    <location>
        <position position="410"/>
    </location>
</feature>
<feature type="active site" description="Charge relay system" evidence="2">
    <location>
        <position position="375"/>
    </location>
</feature>
<feature type="domain" description="Acyl-CoA thioester hydrolase/bile acid-CoA amino acid N-acetyltransferase" evidence="3">
    <location>
        <begin position="59"/>
        <end position="190"/>
    </location>
</feature>
<dbReference type="Proteomes" id="UP000694891">
    <property type="component" value="Unplaced"/>
</dbReference>
<evidence type="ECO:0000259" key="3">
    <source>
        <dbReference type="Pfam" id="PF04775"/>
    </source>
</evidence>
<dbReference type="GeneTree" id="ENSGT01010000222336"/>
<dbReference type="Pfam" id="PF04775">
    <property type="entry name" value="Bile_Hydr_Trans"/>
    <property type="match status" value="1"/>
</dbReference>
<organism evidence="5">
    <name type="scientific">Stegastes partitus</name>
    <name type="common">bicolor damselfish</name>
    <dbReference type="NCBI Taxonomy" id="144197"/>
    <lineage>
        <taxon>Eukaryota</taxon>
        <taxon>Metazoa</taxon>
        <taxon>Chordata</taxon>
        <taxon>Craniata</taxon>
        <taxon>Vertebrata</taxon>
        <taxon>Euteleostomi</taxon>
        <taxon>Actinopterygii</taxon>
        <taxon>Neopterygii</taxon>
        <taxon>Teleostei</taxon>
        <taxon>Neoteleostei</taxon>
        <taxon>Acanthomorphata</taxon>
        <taxon>Ovalentaria</taxon>
        <taxon>Pomacentridae</taxon>
        <taxon>Stegastes</taxon>
    </lineage>
</organism>
<dbReference type="InterPro" id="IPR014940">
    <property type="entry name" value="BAAT_C"/>
</dbReference>
<sequence length="464" mass="50947">MLRAGLSVTTLRQLMEMKTILNVHGKLASLQHAAGALRWRSNVRPAPVLTAAPARALIDDKISIKGRFLPPHCPVTVCAQMHSEEGDLWQAFGHYNTNESGIVDLTSDHSVGGSYSGCEPMGLFWSLHPAPGSREGLRLRKKDVESQYTTHISLLEGHVSPNGEQITELAAVTTERWYMAPGVRRTEIRQNGIVGTLFMPPGPGPFPAILDMWGMGGGLMEYRAALLASRGYASLALAYFGHPDLPPPLDTINIGDSYFRAALHLLQDHPQIVADRIGIIGLSFGAYLTLRLATQPGVKPSCLICINGPMGSMTLLPDLDSRPGTFDSFNRYWEYDEQGHASFKNLSLPENLPPESKVKVETIDCPLMYLVGEDDLSASSKENADVIEEKLTAAGKAHLFTRLSYPDAGHLIEPPYAPNAREVMWRVKPSKVITLFGGHPAPHAVAQEDSWKKILYFLERNLRG</sequence>
<feature type="active site" description="Charge relay system" evidence="2">
    <location>
        <position position="283"/>
    </location>
</feature>
<evidence type="ECO:0000313" key="6">
    <source>
        <dbReference type="Proteomes" id="UP000694891"/>
    </source>
</evidence>
<protein>
    <submittedName>
        <fullName evidence="5 7 8">Acyl-coenzyme A thioesterase 1-like</fullName>
    </submittedName>
</protein>
<dbReference type="RefSeq" id="XP_008282882.1">
    <property type="nucleotide sequence ID" value="XM_008284660.1"/>
</dbReference>
<dbReference type="Pfam" id="PF08840">
    <property type="entry name" value="BAAT_C"/>
    <property type="match status" value="1"/>
</dbReference>
<dbReference type="InterPro" id="IPR029058">
    <property type="entry name" value="AB_hydrolase_fold"/>
</dbReference>
<dbReference type="InterPro" id="IPR042490">
    <property type="entry name" value="Thio_Ohase/BAAT_N"/>
</dbReference>
<comment type="similarity">
    <text evidence="1">Belongs to the C/M/P thioester hydrolase family.</text>
</comment>
<evidence type="ECO:0000313" key="5">
    <source>
        <dbReference type="Ensembl" id="ENSSPAP00000002077.1"/>
    </source>
</evidence>
<evidence type="ECO:0000313" key="7">
    <source>
        <dbReference type="RefSeq" id="XP_008282882.1"/>
    </source>
</evidence>
<reference evidence="5" key="1">
    <citation type="submission" date="2023-09" db="UniProtKB">
        <authorList>
            <consortium name="Ensembl"/>
        </authorList>
    </citation>
    <scope>IDENTIFICATION</scope>
</reference>
<evidence type="ECO:0000256" key="1">
    <source>
        <dbReference type="ARBA" id="ARBA00006538"/>
    </source>
</evidence>
<dbReference type="InterPro" id="IPR016662">
    <property type="entry name" value="Acyl-CoA_thioEstase_long-chain"/>
</dbReference>
<reference evidence="7 8" key="2">
    <citation type="submission" date="2025-04" db="UniProtKB">
        <authorList>
            <consortium name="RefSeq"/>
        </authorList>
    </citation>
    <scope>IDENTIFICATION</scope>
</reference>
<evidence type="ECO:0000259" key="4">
    <source>
        <dbReference type="Pfam" id="PF08840"/>
    </source>
</evidence>
<name>A0A3B4ZK94_9TELE</name>
<dbReference type="OrthoDB" id="6347013at2759"/>
<evidence type="ECO:0000256" key="2">
    <source>
        <dbReference type="PIRSR" id="PIRSR016521-1"/>
    </source>
</evidence>
<dbReference type="PANTHER" id="PTHR10824:SF36">
    <property type="entry name" value="ACYL-COA THIOESTERASE 17-RELATED"/>
    <property type="match status" value="1"/>
</dbReference>
<dbReference type="Gene3D" id="2.60.40.2240">
    <property type="entry name" value="Acyl-CoA thioester hydrolase/BAAT N-terminal domain"/>
    <property type="match status" value="1"/>
</dbReference>
<accession>A0A3B4ZK94</accession>
<dbReference type="InterPro" id="IPR006862">
    <property type="entry name" value="Thio_Ohase/aa_AcTrfase"/>
</dbReference>
<dbReference type="Gene3D" id="3.40.50.1820">
    <property type="entry name" value="alpha/beta hydrolase"/>
    <property type="match status" value="1"/>
</dbReference>
<dbReference type="SUPFAM" id="SSF53474">
    <property type="entry name" value="alpha/beta-Hydrolases"/>
    <property type="match status" value="1"/>
</dbReference>
<dbReference type="GO" id="GO:0047617">
    <property type="term" value="F:fatty acyl-CoA hydrolase activity"/>
    <property type="evidence" value="ECO:0007669"/>
    <property type="project" value="TreeGrafter"/>
</dbReference>
<gene>
    <name evidence="7 8" type="primary">LOC103359352</name>
</gene>
<keyword evidence="6" id="KW-1185">Reference proteome</keyword>
<dbReference type="PANTHER" id="PTHR10824">
    <property type="entry name" value="ACYL-COENZYME A THIOESTERASE-RELATED"/>
    <property type="match status" value="1"/>
</dbReference>
<dbReference type="PIRSF" id="PIRSF016521">
    <property type="entry name" value="Acyl-CoA_hydro"/>
    <property type="match status" value="1"/>
</dbReference>
<dbReference type="AlphaFoldDB" id="A0A3B4ZK94"/>
<dbReference type="STRING" id="144197.ENSSPAP00000002077"/>
<proteinExistence type="inferred from homology"/>
<dbReference type="GeneID" id="103359352"/>
<dbReference type="Ensembl" id="ENSSPAT00000002111.1">
    <property type="protein sequence ID" value="ENSSPAP00000002077.1"/>
    <property type="gene ID" value="ENSSPAG00000001604.1"/>
</dbReference>
<feature type="domain" description="BAAT/Acyl-CoA thioester hydrolase C-terminal" evidence="4">
    <location>
        <begin position="257"/>
        <end position="463"/>
    </location>
</feature>
<dbReference type="GO" id="GO:0006631">
    <property type="term" value="P:fatty acid metabolic process"/>
    <property type="evidence" value="ECO:0007669"/>
    <property type="project" value="TreeGrafter"/>
</dbReference>
<dbReference type="FunFam" id="3.40.50.1820:FF:000024">
    <property type="entry name" value="acyl-coenzyme A thioesterase 4"/>
    <property type="match status" value="1"/>
</dbReference>
<evidence type="ECO:0000313" key="8">
    <source>
        <dbReference type="RefSeq" id="XP_008282883.1"/>
    </source>
</evidence>
<dbReference type="GO" id="GO:0006637">
    <property type="term" value="P:acyl-CoA metabolic process"/>
    <property type="evidence" value="ECO:0007669"/>
    <property type="project" value="InterPro"/>
</dbReference>